<dbReference type="Proteomes" id="UP000034403">
    <property type="component" value="Unassembled WGS sequence"/>
</dbReference>
<dbReference type="EMBL" id="LCPC01000005">
    <property type="protein sequence ID" value="KKU89791.1"/>
    <property type="molecule type" value="Genomic_DNA"/>
</dbReference>
<gene>
    <name evidence="2" type="ORF">UY20_C0005G0005</name>
</gene>
<organism evidence="2 3">
    <name type="scientific">Candidatus Yanofskybacteria bacterium GW2011_GWA1_48_10</name>
    <dbReference type="NCBI Taxonomy" id="1619022"/>
    <lineage>
        <taxon>Bacteria</taxon>
        <taxon>Candidatus Yanofskyibacteriota</taxon>
    </lineage>
</organism>
<feature type="region of interest" description="Disordered" evidence="1">
    <location>
        <begin position="42"/>
        <end position="64"/>
    </location>
</feature>
<name>A0A0G1U6P2_9BACT</name>
<dbReference type="AlphaFoldDB" id="A0A0G1U6P2"/>
<accession>A0A0G1U6P2</accession>
<sequence>MAVDVGAEHEMVNGLQYFFENTCAGGGQIEDYRECQEREREIDAKEGQRYSNNGTDDLEPRTSRRGISGFLMCSE</sequence>
<comment type="caution">
    <text evidence="2">The sequence shown here is derived from an EMBL/GenBank/DDBJ whole genome shotgun (WGS) entry which is preliminary data.</text>
</comment>
<reference evidence="2 3" key="1">
    <citation type="journal article" date="2015" name="Nature">
        <title>rRNA introns, odd ribosomes, and small enigmatic genomes across a large radiation of phyla.</title>
        <authorList>
            <person name="Brown C.T."/>
            <person name="Hug L.A."/>
            <person name="Thomas B.C."/>
            <person name="Sharon I."/>
            <person name="Castelle C.J."/>
            <person name="Singh A."/>
            <person name="Wilkins M.J."/>
            <person name="Williams K.H."/>
            <person name="Banfield J.F."/>
        </authorList>
    </citation>
    <scope>NUCLEOTIDE SEQUENCE [LARGE SCALE GENOMIC DNA]</scope>
</reference>
<evidence type="ECO:0000256" key="1">
    <source>
        <dbReference type="SAM" id="MobiDB-lite"/>
    </source>
</evidence>
<evidence type="ECO:0000313" key="2">
    <source>
        <dbReference type="EMBL" id="KKU89791.1"/>
    </source>
</evidence>
<protein>
    <submittedName>
        <fullName evidence="2">Uncharacterized protein</fullName>
    </submittedName>
</protein>
<evidence type="ECO:0000313" key="3">
    <source>
        <dbReference type="Proteomes" id="UP000034403"/>
    </source>
</evidence>
<proteinExistence type="predicted"/>